<evidence type="ECO:0000313" key="3">
    <source>
        <dbReference type="Proteomes" id="UP000509568"/>
    </source>
</evidence>
<reference evidence="2 3" key="1">
    <citation type="submission" date="2020-06" db="EMBL/GenBank/DDBJ databases">
        <title>Pseudomonas eucalypticola sp. nov., an endophyte of Eucalyptus dunnii leaves with biocontrol ability of eucalyptus leaf blight.</title>
        <authorList>
            <person name="Liu Y."/>
            <person name="Song Z."/>
            <person name="Zeng H."/>
            <person name="Lu M."/>
            <person name="Wang X."/>
            <person name="Lian X."/>
            <person name="Zhang Q."/>
        </authorList>
    </citation>
    <scope>NUCLEOTIDE SEQUENCE [LARGE SCALE GENOMIC DNA]</scope>
    <source>
        <strain evidence="2 3">NP-1</strain>
    </source>
</reference>
<dbReference type="KEGG" id="pez:HWQ56_05445"/>
<evidence type="ECO:0000313" key="2">
    <source>
        <dbReference type="EMBL" id="QKZ03258.1"/>
    </source>
</evidence>
<dbReference type="Proteomes" id="UP000509568">
    <property type="component" value="Chromosome"/>
</dbReference>
<dbReference type="AlphaFoldDB" id="A0A7D5D5D4"/>
<dbReference type="EMBL" id="CP056030">
    <property type="protein sequence ID" value="QKZ03258.1"/>
    <property type="molecule type" value="Genomic_DNA"/>
</dbReference>
<evidence type="ECO:0000256" key="1">
    <source>
        <dbReference type="SAM" id="SignalP"/>
    </source>
</evidence>
<keyword evidence="3" id="KW-1185">Reference proteome</keyword>
<dbReference type="RefSeq" id="WP_158154417.1">
    <property type="nucleotide sequence ID" value="NZ_CP056030.1"/>
</dbReference>
<organism evidence="2 3">
    <name type="scientific">Pseudomonas eucalypticola</name>
    <dbReference type="NCBI Taxonomy" id="2599595"/>
    <lineage>
        <taxon>Bacteria</taxon>
        <taxon>Pseudomonadati</taxon>
        <taxon>Pseudomonadota</taxon>
        <taxon>Gammaproteobacteria</taxon>
        <taxon>Pseudomonadales</taxon>
        <taxon>Pseudomonadaceae</taxon>
        <taxon>Pseudomonas</taxon>
    </lineage>
</organism>
<name>A0A7D5D5D4_9PSED</name>
<feature type="chain" id="PRO_5028970452" evidence="1">
    <location>
        <begin position="21"/>
        <end position="107"/>
    </location>
</feature>
<feature type="signal peptide" evidence="1">
    <location>
        <begin position="1"/>
        <end position="20"/>
    </location>
</feature>
<accession>A0A7D5D5D4</accession>
<keyword evidence="1" id="KW-0732">Signal</keyword>
<proteinExistence type="predicted"/>
<gene>
    <name evidence="2" type="ORF">HWQ56_05445</name>
</gene>
<sequence length="107" mass="11743">MLNRVALGLTLIATLGSAQASSEDAWAEHDQRVLQACVAASQLSDTQAVGRPAEFDDSVGYSALLLQGRYPQAHMKNRTGRELCLYDKRSRSAHVSEWDSIISVRKP</sequence>
<protein>
    <submittedName>
        <fullName evidence="2">Uncharacterized protein</fullName>
    </submittedName>
</protein>